<evidence type="ECO:0000256" key="7">
    <source>
        <dbReference type="ARBA" id="ARBA00022490"/>
    </source>
</evidence>
<comment type="caution">
    <text evidence="18">The sequence shown here is derived from an EMBL/GenBank/DDBJ whole genome shotgun (WGS) entry which is preliminary data.</text>
</comment>
<keyword evidence="10 15" id="KW-0028">Amino-acid biosynthesis</keyword>
<dbReference type="InterPro" id="IPR023434">
    <property type="entry name" value="Arginosuc_synth_type_1_subfam"/>
</dbReference>
<comment type="subcellular location">
    <subcellularLocation>
        <location evidence="1 15">Cytoplasm</location>
    </subcellularLocation>
</comment>
<feature type="binding site" evidence="15">
    <location>
        <position position="280"/>
    </location>
    <ligand>
        <name>L-citrulline</name>
        <dbReference type="ChEBI" id="CHEBI:57743"/>
    </ligand>
</feature>
<feature type="binding site" evidence="15">
    <location>
        <position position="136"/>
    </location>
    <ligand>
        <name>ATP</name>
        <dbReference type="ChEBI" id="CHEBI:30616"/>
    </ligand>
</feature>
<evidence type="ECO:0000256" key="3">
    <source>
        <dbReference type="ARBA" id="ARBA00009088"/>
    </source>
</evidence>
<evidence type="ECO:0000256" key="14">
    <source>
        <dbReference type="ARBA" id="ARBA00049077"/>
    </source>
</evidence>
<comment type="similarity">
    <text evidence="3 15">Belongs to the argininosuccinate synthase family. Type 2 subfamily.</text>
</comment>
<dbReference type="InterPro" id="IPR048267">
    <property type="entry name" value="Arginosuc_syn_N"/>
</dbReference>
<feature type="domain" description="Arginosuccinate synthase-like N-terminal" evidence="16">
    <location>
        <begin position="14"/>
        <end position="161"/>
    </location>
</feature>
<dbReference type="SUPFAM" id="SSF52402">
    <property type="entry name" value="Adenine nucleotide alpha hydrolases-like"/>
    <property type="match status" value="1"/>
</dbReference>
<feature type="binding site" evidence="15">
    <location>
        <position position="135"/>
    </location>
    <ligand>
        <name>L-aspartate</name>
        <dbReference type="ChEBI" id="CHEBI:29991"/>
    </ligand>
</feature>
<feature type="binding site" evidence="15">
    <location>
        <position position="129"/>
    </location>
    <ligand>
        <name>ATP</name>
        <dbReference type="ChEBI" id="CHEBI:30616"/>
    </ligand>
</feature>
<feature type="binding site" evidence="15">
    <location>
        <position position="139"/>
    </location>
    <ligand>
        <name>L-citrulline</name>
        <dbReference type="ChEBI" id="CHEBI:57743"/>
    </ligand>
</feature>
<evidence type="ECO:0000256" key="11">
    <source>
        <dbReference type="ARBA" id="ARBA00022741"/>
    </source>
</evidence>
<evidence type="ECO:0000259" key="16">
    <source>
        <dbReference type="Pfam" id="PF00764"/>
    </source>
</evidence>
<dbReference type="InterPro" id="IPR014729">
    <property type="entry name" value="Rossmann-like_a/b/a_fold"/>
</dbReference>
<feature type="binding site" evidence="15">
    <location>
        <position position="194"/>
    </location>
    <ligand>
        <name>ATP</name>
        <dbReference type="ChEBI" id="CHEBI:30616"/>
    </ligand>
</feature>
<dbReference type="GO" id="GO:0042803">
    <property type="term" value="F:protein homodimerization activity"/>
    <property type="evidence" value="ECO:0007669"/>
    <property type="project" value="InterPro"/>
</dbReference>
<evidence type="ECO:0000259" key="17">
    <source>
        <dbReference type="Pfam" id="PF20979"/>
    </source>
</evidence>
<keyword evidence="11 15" id="KW-0547">Nucleotide-binding</keyword>
<dbReference type="FunFam" id="1.10.287.400:FF:000001">
    <property type="entry name" value="Argininosuccinate synthase"/>
    <property type="match status" value="1"/>
</dbReference>
<dbReference type="PANTHER" id="PTHR11587:SF2">
    <property type="entry name" value="ARGININOSUCCINATE SYNTHASE"/>
    <property type="match status" value="1"/>
</dbReference>
<dbReference type="AlphaFoldDB" id="A0A7V8L520"/>
<keyword evidence="19" id="KW-1185">Reference proteome</keyword>
<dbReference type="PROSITE" id="PS00565">
    <property type="entry name" value="ARGININOSUCCIN_SYN_2"/>
    <property type="match status" value="1"/>
</dbReference>
<dbReference type="NCBIfam" id="TIGR00032">
    <property type="entry name" value="argG"/>
    <property type="match status" value="1"/>
</dbReference>
<dbReference type="RefSeq" id="WP_039349870.1">
    <property type="nucleotide sequence ID" value="NZ_JSXC01000033.1"/>
</dbReference>
<dbReference type="InterPro" id="IPR024073">
    <property type="entry name" value="AS_multimer_C_tail"/>
</dbReference>
<evidence type="ECO:0000256" key="10">
    <source>
        <dbReference type="ARBA" id="ARBA00022605"/>
    </source>
</evidence>
<dbReference type="InterPro" id="IPR001518">
    <property type="entry name" value="Arginosuc_synth"/>
</dbReference>
<name>A0A7V8L520_9GAMM</name>
<evidence type="ECO:0000256" key="4">
    <source>
        <dbReference type="ARBA" id="ARBA00011881"/>
    </source>
</evidence>
<feature type="binding site" evidence="15">
    <location>
        <position position="43"/>
    </location>
    <ligand>
        <name>ATP</name>
        <dbReference type="ChEBI" id="CHEBI:30616"/>
    </ligand>
</feature>
<keyword evidence="9 15" id="KW-0436">Ligase</keyword>
<sequence>MTTILKHLPVGQRIGIAFSGGLDTSAALLWMRQKGAVPYAYTANLGQPDEDDYEEIPRRAMEYGAENARLIDCRKQLVTEGIAAIQCGAFHNTTAGVTYFNTTPLGRAVTGTMLVAAMKEDGVNIWGDGSTYKGNDIERFYRYGLLTNAELKIYKPWLDTDFIDELGGRQEMSEFMAQAGFGYKMSAEKAYSTDSNILGATHEAKDLEFLNSSVKIVNPIMGVKFWDENVKVPAEEVTIRFERGHPVALNGKTFTDDVELMLEANRIGGRHGLGMSDQIENRIIEAKSRGIYEAPGMALLHIAYERLVTGIHNEDTIEQYHANGRQLGRFLYQGRWFDSQALMLRDASQRWIASAITGEVTLELRRGNDYSIMNTVSDNLTYKPERLTMEKGDSVFSPDDRIGQLTMRNLDITDTREKLFNYAETGLLSSSASIGLPQVGQLQDKTEK</sequence>
<dbReference type="CDD" id="cd01999">
    <property type="entry name" value="ASS"/>
    <property type="match status" value="1"/>
</dbReference>
<evidence type="ECO:0000256" key="9">
    <source>
        <dbReference type="ARBA" id="ARBA00022598"/>
    </source>
</evidence>
<dbReference type="InterPro" id="IPR023437">
    <property type="entry name" value="Arg_succ_synth_type2_subfam"/>
</dbReference>
<evidence type="ECO:0000313" key="18">
    <source>
        <dbReference type="EMBL" id="KHN51478.1"/>
    </source>
</evidence>
<reference evidence="18 19" key="1">
    <citation type="submission" date="2014-10" db="EMBL/GenBank/DDBJ databases">
        <title>Genome sequence of Pectobacterium carotovorum M022.</title>
        <authorList>
            <person name="Chan K.-G."/>
            <person name="Tan W.-S."/>
        </authorList>
    </citation>
    <scope>NUCLEOTIDE SEQUENCE [LARGE SCALE GENOMIC DNA]</scope>
    <source>
        <strain evidence="18 19">M022</strain>
    </source>
</reference>
<feature type="binding site" evidence="15">
    <location>
        <position position="131"/>
    </location>
    <ligand>
        <name>L-aspartate</name>
        <dbReference type="ChEBI" id="CHEBI:29991"/>
    </ligand>
</feature>
<gene>
    <name evidence="15" type="primary">argG</name>
    <name evidence="18" type="ORF">OI69_10640</name>
</gene>
<evidence type="ECO:0000256" key="1">
    <source>
        <dbReference type="ARBA" id="ARBA00004496"/>
    </source>
</evidence>
<dbReference type="Pfam" id="PF00764">
    <property type="entry name" value="Arginosuc_synth"/>
    <property type="match status" value="1"/>
</dbReference>
<evidence type="ECO:0000313" key="19">
    <source>
        <dbReference type="Proteomes" id="UP000053038"/>
    </source>
</evidence>
<evidence type="ECO:0000256" key="5">
    <source>
        <dbReference type="ARBA" id="ARBA00012286"/>
    </source>
</evidence>
<dbReference type="Gene3D" id="3.40.50.620">
    <property type="entry name" value="HUPs"/>
    <property type="match status" value="1"/>
</dbReference>
<evidence type="ECO:0000256" key="15">
    <source>
        <dbReference type="HAMAP-Rule" id="MF_00581"/>
    </source>
</evidence>
<dbReference type="InterPro" id="IPR048268">
    <property type="entry name" value="Arginosuc_syn_C"/>
</dbReference>
<dbReference type="NCBIfam" id="NF003779">
    <property type="entry name" value="PRK05370.1"/>
    <property type="match status" value="1"/>
</dbReference>
<keyword evidence="12 15" id="KW-0067">ATP-binding</keyword>
<feature type="binding site" evidence="15">
    <location>
        <position position="201"/>
    </location>
    <ligand>
        <name>L-citrulline</name>
        <dbReference type="ChEBI" id="CHEBI:57743"/>
    </ligand>
</feature>
<dbReference type="GO" id="GO:0005737">
    <property type="term" value="C:cytoplasm"/>
    <property type="evidence" value="ECO:0007669"/>
    <property type="project" value="UniProtKB-SubCell"/>
</dbReference>
<dbReference type="GO" id="GO:0000050">
    <property type="term" value="P:urea cycle"/>
    <property type="evidence" value="ECO:0007669"/>
    <property type="project" value="TreeGrafter"/>
</dbReference>
<proteinExistence type="inferred from homology"/>
<dbReference type="GO" id="GO:0004055">
    <property type="term" value="F:argininosuccinate synthase activity"/>
    <property type="evidence" value="ECO:0007669"/>
    <property type="project" value="UniProtKB-UniRule"/>
</dbReference>
<dbReference type="PANTHER" id="PTHR11587">
    <property type="entry name" value="ARGININOSUCCINATE SYNTHASE"/>
    <property type="match status" value="1"/>
</dbReference>
<dbReference type="UniPathway" id="UPA00068">
    <property type="reaction ID" value="UER00113"/>
</dbReference>
<evidence type="ECO:0000256" key="12">
    <source>
        <dbReference type="ARBA" id="ARBA00022840"/>
    </source>
</evidence>
<dbReference type="GO" id="GO:0000053">
    <property type="term" value="P:argininosuccinate metabolic process"/>
    <property type="evidence" value="ECO:0007669"/>
    <property type="project" value="TreeGrafter"/>
</dbReference>
<dbReference type="Proteomes" id="UP000053038">
    <property type="component" value="Unassembled WGS sequence"/>
</dbReference>
<comment type="catalytic activity">
    <reaction evidence="14 15">
        <text>L-citrulline + L-aspartate + ATP = 2-(N(omega)-L-arginino)succinate + AMP + diphosphate + H(+)</text>
        <dbReference type="Rhea" id="RHEA:10932"/>
        <dbReference type="ChEBI" id="CHEBI:15378"/>
        <dbReference type="ChEBI" id="CHEBI:29991"/>
        <dbReference type="ChEBI" id="CHEBI:30616"/>
        <dbReference type="ChEBI" id="CHEBI:33019"/>
        <dbReference type="ChEBI" id="CHEBI:57472"/>
        <dbReference type="ChEBI" id="CHEBI:57743"/>
        <dbReference type="ChEBI" id="CHEBI:456215"/>
        <dbReference type="EC" id="6.3.4.5"/>
    </reaction>
</comment>
<dbReference type="Gene3D" id="1.10.287.400">
    <property type="match status" value="1"/>
</dbReference>
<dbReference type="OrthoDB" id="9801641at2"/>
<evidence type="ECO:0000256" key="6">
    <source>
        <dbReference type="ARBA" id="ARBA00014810"/>
    </source>
</evidence>
<dbReference type="HAMAP" id="MF_00581">
    <property type="entry name" value="Arg_succ_synth_type2"/>
    <property type="match status" value="1"/>
</dbReference>
<feature type="binding site" evidence="15">
    <location>
        <position position="135"/>
    </location>
    <ligand>
        <name>L-citrulline</name>
        <dbReference type="ChEBI" id="CHEBI:57743"/>
    </ligand>
</feature>
<keyword evidence="7 15" id="KW-0963">Cytoplasm</keyword>
<dbReference type="Pfam" id="PF20979">
    <property type="entry name" value="Arginosuc_syn_C"/>
    <property type="match status" value="1"/>
</dbReference>
<feature type="binding site" evidence="15">
    <location>
        <begin position="17"/>
        <end position="25"/>
    </location>
    <ligand>
        <name>ATP</name>
        <dbReference type="ChEBI" id="CHEBI:30616"/>
    </ligand>
</feature>
<feature type="binding site" evidence="15">
    <location>
        <position position="192"/>
    </location>
    <ligand>
        <name>L-citrulline</name>
        <dbReference type="ChEBI" id="CHEBI:57743"/>
    </ligand>
</feature>
<feature type="binding site" evidence="15">
    <location>
        <position position="203"/>
    </location>
    <ligand>
        <name>L-citrulline</name>
        <dbReference type="ChEBI" id="CHEBI:57743"/>
    </ligand>
</feature>
<dbReference type="SUPFAM" id="SSF69864">
    <property type="entry name" value="Argininosuccinate synthetase, C-terminal domain"/>
    <property type="match status" value="1"/>
</dbReference>
<dbReference type="InterPro" id="IPR018223">
    <property type="entry name" value="Arginosuc_synth_CS"/>
</dbReference>
<evidence type="ECO:0000256" key="2">
    <source>
        <dbReference type="ARBA" id="ARBA00004967"/>
    </source>
</evidence>
<protein>
    <recommendedName>
        <fullName evidence="6 15">Argininosuccinate synthase</fullName>
        <ecNumber evidence="5 15">6.3.4.5</ecNumber>
    </recommendedName>
    <alternativeName>
        <fullName evidence="13 15">Citrulline--aspartate ligase</fullName>
    </alternativeName>
</protein>
<dbReference type="GO" id="GO:0005524">
    <property type="term" value="F:ATP binding"/>
    <property type="evidence" value="ECO:0007669"/>
    <property type="project" value="UniProtKB-UniRule"/>
</dbReference>
<dbReference type="EC" id="6.3.4.5" evidence="5 15"/>
<comment type="subunit">
    <text evidence="4 15">Homotetramer.</text>
</comment>
<dbReference type="GO" id="GO:0006526">
    <property type="term" value="P:L-arginine biosynthetic process"/>
    <property type="evidence" value="ECO:0007669"/>
    <property type="project" value="UniProtKB-UniRule"/>
</dbReference>
<organism evidence="18 19">
    <name type="scientific">Pectobacterium fontis</name>
    <dbReference type="NCBI Taxonomy" id="2558042"/>
    <lineage>
        <taxon>Bacteria</taxon>
        <taxon>Pseudomonadati</taxon>
        <taxon>Pseudomonadota</taxon>
        <taxon>Gammaproteobacteria</taxon>
        <taxon>Enterobacterales</taxon>
        <taxon>Pectobacteriaceae</taxon>
        <taxon>Pectobacterium</taxon>
    </lineage>
</organism>
<dbReference type="Gene3D" id="3.90.1260.10">
    <property type="entry name" value="Argininosuccinate synthetase, chain A, domain 2"/>
    <property type="match status" value="1"/>
</dbReference>
<comment type="pathway">
    <text evidence="2 15">Amino-acid biosynthesis; L-arginine biosynthesis; L-arginine from L-ornithine and carbamoyl phosphate: step 2/3.</text>
</comment>
<dbReference type="PROSITE" id="PS00564">
    <property type="entry name" value="ARGININOSUCCIN_SYN_1"/>
    <property type="match status" value="1"/>
</dbReference>
<feature type="domain" description="Arginosuccinate synthase C-terminal" evidence="17">
    <location>
        <begin position="191"/>
        <end position="408"/>
    </location>
</feature>
<evidence type="ECO:0000256" key="8">
    <source>
        <dbReference type="ARBA" id="ARBA00022571"/>
    </source>
</evidence>
<dbReference type="EMBL" id="JSXC01000033">
    <property type="protein sequence ID" value="KHN51478.1"/>
    <property type="molecule type" value="Genomic_DNA"/>
</dbReference>
<accession>A0A7V8L520</accession>
<keyword evidence="8 15" id="KW-0055">Arginine biosynthesis</keyword>
<feature type="binding site" evidence="15">
    <location>
        <position position="131"/>
    </location>
    <ligand>
        <name>ATP</name>
        <dbReference type="ChEBI" id="CHEBI:30616"/>
    </ligand>
</feature>
<feature type="binding site" evidence="15">
    <location>
        <position position="136"/>
    </location>
    <ligand>
        <name>L-aspartate</name>
        <dbReference type="ChEBI" id="CHEBI:29991"/>
    </ligand>
</feature>
<feature type="binding site" evidence="15">
    <location>
        <position position="99"/>
    </location>
    <ligand>
        <name>L-citrulline</name>
        <dbReference type="ChEBI" id="CHEBI:57743"/>
    </ligand>
</feature>
<dbReference type="InterPro" id="IPR024074">
    <property type="entry name" value="AS_cat/multimer_dom_body"/>
</dbReference>
<evidence type="ECO:0000256" key="13">
    <source>
        <dbReference type="ARBA" id="ARBA00029916"/>
    </source>
</evidence>